<evidence type="ECO:0000256" key="2">
    <source>
        <dbReference type="ARBA" id="ARBA00006434"/>
    </source>
</evidence>
<accession>A0ABM0GXJ7</accession>
<evidence type="ECO:0000256" key="7">
    <source>
        <dbReference type="SAM" id="Phobius"/>
    </source>
</evidence>
<dbReference type="InterPro" id="IPR001734">
    <property type="entry name" value="Na/solute_symporter"/>
</dbReference>
<dbReference type="Pfam" id="PF00474">
    <property type="entry name" value="SSF"/>
    <property type="match status" value="1"/>
</dbReference>
<proteinExistence type="inferred from homology"/>
<feature type="transmembrane region" description="Helical" evidence="7">
    <location>
        <begin position="436"/>
        <end position="458"/>
    </location>
</feature>
<comment type="similarity">
    <text evidence="2 6">Belongs to the sodium:solute symporter (SSF) (TC 2.A.21) family.</text>
</comment>
<dbReference type="PANTHER" id="PTHR11819:SF195">
    <property type="entry name" value="SODIUM_GLUCOSE COTRANSPORTER 4"/>
    <property type="match status" value="1"/>
</dbReference>
<feature type="transmembrane region" description="Helical" evidence="7">
    <location>
        <begin position="362"/>
        <end position="391"/>
    </location>
</feature>
<evidence type="ECO:0000256" key="4">
    <source>
        <dbReference type="ARBA" id="ARBA00022989"/>
    </source>
</evidence>
<dbReference type="GeneID" id="100367236"/>
<protein>
    <submittedName>
        <fullName evidence="9">Sodium/glucose cotransporter 4-like</fullName>
    </submittedName>
</protein>
<keyword evidence="8" id="KW-1185">Reference proteome</keyword>
<evidence type="ECO:0000313" key="9">
    <source>
        <dbReference type="RefSeq" id="XP_002739554.1"/>
    </source>
</evidence>
<dbReference type="RefSeq" id="XP_002739554.1">
    <property type="nucleotide sequence ID" value="XM_002739508.1"/>
</dbReference>
<keyword evidence="4 7" id="KW-1133">Transmembrane helix</keyword>
<feature type="transmembrane region" description="Helical" evidence="7">
    <location>
        <begin position="166"/>
        <end position="187"/>
    </location>
</feature>
<feature type="transmembrane region" description="Helical" evidence="7">
    <location>
        <begin position="194"/>
        <end position="214"/>
    </location>
</feature>
<feature type="transmembrane region" description="Helical" evidence="7">
    <location>
        <begin position="658"/>
        <end position="677"/>
    </location>
</feature>
<feature type="transmembrane region" description="Helical" evidence="7">
    <location>
        <begin position="128"/>
        <end position="154"/>
    </location>
</feature>
<feature type="transmembrane region" description="Helical" evidence="7">
    <location>
        <begin position="12"/>
        <end position="33"/>
    </location>
</feature>
<comment type="subcellular location">
    <subcellularLocation>
        <location evidence="1">Membrane</location>
        <topology evidence="1">Multi-pass membrane protein</topology>
    </subcellularLocation>
</comment>
<name>A0ABM0GXJ7_SACKO</name>
<reference evidence="9" key="1">
    <citation type="submission" date="2025-08" db="UniProtKB">
        <authorList>
            <consortium name="RefSeq"/>
        </authorList>
    </citation>
    <scope>IDENTIFICATION</scope>
    <source>
        <tissue evidence="9">Testes</tissue>
    </source>
</reference>
<keyword evidence="3 7" id="KW-0812">Transmembrane</keyword>
<evidence type="ECO:0000256" key="3">
    <source>
        <dbReference type="ARBA" id="ARBA00022692"/>
    </source>
</evidence>
<evidence type="ECO:0000313" key="8">
    <source>
        <dbReference type="Proteomes" id="UP000694865"/>
    </source>
</evidence>
<dbReference type="PANTHER" id="PTHR11819">
    <property type="entry name" value="SOLUTE CARRIER FAMILY 5"/>
    <property type="match status" value="1"/>
</dbReference>
<feature type="transmembrane region" description="Helical" evidence="7">
    <location>
        <begin position="507"/>
        <end position="528"/>
    </location>
</feature>
<keyword evidence="5 7" id="KW-0472">Membrane</keyword>
<dbReference type="InterPro" id="IPR038377">
    <property type="entry name" value="Na/Glc_symporter_sf"/>
</dbReference>
<evidence type="ECO:0000256" key="1">
    <source>
        <dbReference type="ARBA" id="ARBA00004141"/>
    </source>
</evidence>
<feature type="transmembrane region" description="Helical" evidence="7">
    <location>
        <begin position="403"/>
        <end position="424"/>
    </location>
</feature>
<dbReference type="NCBIfam" id="TIGR00813">
    <property type="entry name" value="sss"/>
    <property type="match status" value="1"/>
</dbReference>
<feature type="transmembrane region" description="Helical" evidence="7">
    <location>
        <begin position="81"/>
        <end position="107"/>
    </location>
</feature>
<feature type="transmembrane region" description="Helical" evidence="7">
    <location>
        <begin position="295"/>
        <end position="315"/>
    </location>
</feature>
<dbReference type="Gene3D" id="1.20.1730.10">
    <property type="entry name" value="Sodium/glucose cotransporter"/>
    <property type="match status" value="1"/>
</dbReference>
<dbReference type="Proteomes" id="UP000694865">
    <property type="component" value="Unplaced"/>
</dbReference>
<dbReference type="PROSITE" id="PS50283">
    <property type="entry name" value="NA_SOLUT_SYMP_3"/>
    <property type="match status" value="1"/>
</dbReference>
<evidence type="ECO:0000256" key="5">
    <source>
        <dbReference type="ARBA" id="ARBA00023136"/>
    </source>
</evidence>
<gene>
    <name evidence="9" type="primary">LOC100367236</name>
</gene>
<organism evidence="8 9">
    <name type="scientific">Saccoglossus kowalevskii</name>
    <name type="common">Acorn worm</name>
    <dbReference type="NCBI Taxonomy" id="10224"/>
    <lineage>
        <taxon>Eukaryota</taxon>
        <taxon>Metazoa</taxon>
        <taxon>Hemichordata</taxon>
        <taxon>Enteropneusta</taxon>
        <taxon>Harrimaniidae</taxon>
        <taxon>Saccoglossus</taxon>
    </lineage>
</organism>
<sequence>MTYSSDVRLETWDYVVICCYFALVFAVGIWSMCRTSHGNVGGYFLAGRNMSWWPVGLSLYASNIGSEHFIGLAGKGAASGIVSYLFEINAIFCLLMLGWVFLPVYISSAVYTIPEYLKKRFGRQRLRVCLTIYALVIYIFLKVSVDIYAGAIFIQQALRWDLYLSIAFILGVTALFTVAGGLSAVIYMDSLQSFIMVGGSIALSVLSFIEIGGYDALEEEYMKAIPNTTLYGNTSCGYPREDAFHLVRDPLDSDWPFPGLLFRSSIISLWYWCADQVIVQRALASKTLPHARGGTVLASYLKITPLYLLMFPGMISRALWPDEVACADPDVCNEVCGSSAGCSNIAYPKLILELMPEGLRGMMMAVMLSALMSSLTSIFNSASTVFTLDVWKRIRRRAKEAELIIVGRIFVVLLAGVGALWIPVMMSQEGGQLMEYVWALTSYLSPPITSLFLVAVFWPRANEQGSFWGLTVGMVVGLVRMILSFIFPDPLCGEEDTRPEWVSSLHHSYFSLVLFTLCVLIIVTVSLCTDPLPEFKKHGTTFFTRHELYEECEVTSADDTGVTVTANKLTDLHPDMKKANNNSHQMELNDLKADTNHDKVPDTDGAVQSDQSQWQRTMYWICGLKVSHDRDDNTEEKEAQIRQLQQETNAKKTKWRHVLNANAIVLLILEIAIIVYYR</sequence>
<feature type="transmembrane region" description="Helical" evidence="7">
    <location>
        <begin position="465"/>
        <end position="487"/>
    </location>
</feature>
<feature type="transmembrane region" description="Helical" evidence="7">
    <location>
        <begin position="255"/>
        <end position="274"/>
    </location>
</feature>
<evidence type="ECO:0000256" key="6">
    <source>
        <dbReference type="RuleBase" id="RU362091"/>
    </source>
</evidence>